<evidence type="ECO:0000256" key="1">
    <source>
        <dbReference type="SAM" id="MobiDB-lite"/>
    </source>
</evidence>
<dbReference type="AlphaFoldDB" id="A0A433Q536"/>
<sequence length="497" mass="54787">LNPSSALAKQALHRHAGIARHRSGSIPFGRRPTSPPATRSARKGLVPVATPEEPAATVVRPGQKRDGPHGQHLPAAKALVADNRWRVSGGKASRCRGPRRARPEPDTHERLPGQLQTLRACARPKDQVRPNAIKDDEEGRVPARSLSEMIPHVLWLDNEPSTRSKHVCSCNVCNPRSKTSGSTTLPRKPTTLPNPPRQPSSLQLRPLLPAWPPAQILGMYPALSIAQPPNLPPAQLPMQTPVKAPTRFLAKIPLPPRTPSPTPDQIVAPATPVAIKPEPTWCAQNDTPAVQTEFEFVNVGLEEMRRERKRKRNWKTPIWAPVETKEWEWVVFDMTYFARRRGMNTYPIPNPSPPFRTTPFLYTSYMTPVLSTPYTTPVLSTSYTTPVLSILPRDSNISPPLTPTPNPVIPVFSPALPPTSPPTISFTDDSPTPFDPTLPRRLRENGAQGCLAGLLAGGNELDWGREQCDCDTCVWWRLEQLVGCEGGGRLVQRRVGG</sequence>
<dbReference type="EMBL" id="RBNJ01014652">
    <property type="protein sequence ID" value="RUS24884.1"/>
    <property type="molecule type" value="Genomic_DNA"/>
</dbReference>
<feature type="compositionally biased region" description="Polar residues" evidence="1">
    <location>
        <begin position="174"/>
        <end position="185"/>
    </location>
</feature>
<keyword evidence="3" id="KW-1185">Reference proteome</keyword>
<dbReference type="Proteomes" id="UP000274822">
    <property type="component" value="Unassembled WGS sequence"/>
</dbReference>
<evidence type="ECO:0000313" key="2">
    <source>
        <dbReference type="EMBL" id="RUS24884.1"/>
    </source>
</evidence>
<proteinExistence type="predicted"/>
<organism evidence="2 3">
    <name type="scientific">Jimgerdemannia flammicorona</name>
    <dbReference type="NCBI Taxonomy" id="994334"/>
    <lineage>
        <taxon>Eukaryota</taxon>
        <taxon>Fungi</taxon>
        <taxon>Fungi incertae sedis</taxon>
        <taxon>Mucoromycota</taxon>
        <taxon>Mucoromycotina</taxon>
        <taxon>Endogonomycetes</taxon>
        <taxon>Endogonales</taxon>
        <taxon>Endogonaceae</taxon>
        <taxon>Jimgerdemannia</taxon>
    </lineage>
</organism>
<gene>
    <name evidence="2" type="ORF">BC938DRAFT_472946</name>
</gene>
<feature type="region of interest" description="Disordered" evidence="1">
    <location>
        <begin position="88"/>
        <end position="110"/>
    </location>
</feature>
<comment type="caution">
    <text evidence="2">The sequence shown here is derived from an EMBL/GenBank/DDBJ whole genome shotgun (WGS) entry which is preliminary data.</text>
</comment>
<feature type="non-terminal residue" evidence="2">
    <location>
        <position position="1"/>
    </location>
</feature>
<feature type="compositionally biased region" description="Basic and acidic residues" evidence="1">
    <location>
        <begin position="101"/>
        <end position="110"/>
    </location>
</feature>
<accession>A0A433Q536</accession>
<evidence type="ECO:0000313" key="3">
    <source>
        <dbReference type="Proteomes" id="UP000274822"/>
    </source>
</evidence>
<reference evidence="2 3" key="1">
    <citation type="journal article" date="2018" name="New Phytol.">
        <title>Phylogenomics of Endogonaceae and evolution of mycorrhizas within Mucoromycota.</title>
        <authorList>
            <person name="Chang Y."/>
            <person name="Desiro A."/>
            <person name="Na H."/>
            <person name="Sandor L."/>
            <person name="Lipzen A."/>
            <person name="Clum A."/>
            <person name="Barry K."/>
            <person name="Grigoriev I.V."/>
            <person name="Martin F.M."/>
            <person name="Stajich J.E."/>
            <person name="Smith M.E."/>
            <person name="Bonito G."/>
            <person name="Spatafora J.W."/>
        </authorList>
    </citation>
    <scope>NUCLEOTIDE SEQUENCE [LARGE SCALE GENOMIC DNA]</scope>
    <source>
        <strain evidence="2 3">AD002</strain>
    </source>
</reference>
<name>A0A433Q536_9FUNG</name>
<feature type="region of interest" description="Disordered" evidence="1">
    <location>
        <begin position="17"/>
        <end position="44"/>
    </location>
</feature>
<protein>
    <submittedName>
        <fullName evidence="2">Uncharacterized protein</fullName>
    </submittedName>
</protein>
<feature type="region of interest" description="Disordered" evidence="1">
    <location>
        <begin position="174"/>
        <end position="200"/>
    </location>
</feature>